<sequence>MTKRRINLGNNILSQEPSGPKMKTEIPVRGFFGPKSKQFMKKLEKTQNALSTIFVLDVEKSIGNYAVDVDGNILLDVYEQIASLPLGYNHPAIQKVFQDSKNLSQLVNRPALGVHPTPQFIKQIDQTLLRVIYYYLIF</sequence>
<keyword evidence="3" id="KW-0032">Aminotransferase</keyword>
<dbReference type="Gene3D" id="3.40.640.10">
    <property type="entry name" value="Type I PLP-dependent aspartate aminotransferase-like (Major domain)"/>
    <property type="match status" value="1"/>
</dbReference>
<dbReference type="EMBL" id="CAJNOL010000041">
    <property type="protein sequence ID" value="CAF0779251.1"/>
    <property type="molecule type" value="Genomic_DNA"/>
</dbReference>
<evidence type="ECO:0000256" key="4">
    <source>
        <dbReference type="ARBA" id="ARBA00022679"/>
    </source>
</evidence>
<comment type="caution">
    <text evidence="6">The sequence shown here is derived from an EMBL/GenBank/DDBJ whole genome shotgun (WGS) entry which is preliminary data.</text>
</comment>
<gene>
    <name evidence="6" type="ORF">JXQ802_LOCUS3131</name>
</gene>
<evidence type="ECO:0000256" key="2">
    <source>
        <dbReference type="ARBA" id="ARBA00008954"/>
    </source>
</evidence>
<evidence type="ECO:0000256" key="3">
    <source>
        <dbReference type="ARBA" id="ARBA00022576"/>
    </source>
</evidence>
<reference evidence="6" key="1">
    <citation type="submission" date="2021-02" db="EMBL/GenBank/DDBJ databases">
        <authorList>
            <person name="Nowell W R."/>
        </authorList>
    </citation>
    <scope>NUCLEOTIDE SEQUENCE</scope>
</reference>
<evidence type="ECO:0000256" key="1">
    <source>
        <dbReference type="ARBA" id="ARBA00001933"/>
    </source>
</evidence>
<dbReference type="InterPro" id="IPR015424">
    <property type="entry name" value="PyrdxlP-dep_Trfase"/>
</dbReference>
<dbReference type="PANTHER" id="PTHR43206:SF1">
    <property type="entry name" value="4-AMINOBUTYRATE AMINOTRANSFERASE, MITOCHONDRIAL"/>
    <property type="match status" value="1"/>
</dbReference>
<protein>
    <submittedName>
        <fullName evidence="6">Uncharacterized protein</fullName>
    </submittedName>
</protein>
<proteinExistence type="inferred from homology"/>
<dbReference type="InterPro" id="IPR015421">
    <property type="entry name" value="PyrdxlP-dep_Trfase_major"/>
</dbReference>
<name>A0A813R6A1_9BILA</name>
<comment type="cofactor">
    <cofactor evidence="1">
        <name>pyridoxal 5'-phosphate</name>
        <dbReference type="ChEBI" id="CHEBI:597326"/>
    </cofactor>
</comment>
<dbReference type="GO" id="GO:0009450">
    <property type="term" value="P:gamma-aminobutyric acid catabolic process"/>
    <property type="evidence" value="ECO:0007669"/>
    <property type="project" value="TreeGrafter"/>
</dbReference>
<keyword evidence="5" id="KW-0663">Pyridoxal phosphate</keyword>
<organism evidence="6 7">
    <name type="scientific">Rotaria sordida</name>
    <dbReference type="NCBI Taxonomy" id="392033"/>
    <lineage>
        <taxon>Eukaryota</taxon>
        <taxon>Metazoa</taxon>
        <taxon>Spiralia</taxon>
        <taxon>Gnathifera</taxon>
        <taxon>Rotifera</taxon>
        <taxon>Eurotatoria</taxon>
        <taxon>Bdelloidea</taxon>
        <taxon>Philodinida</taxon>
        <taxon>Philodinidae</taxon>
        <taxon>Rotaria</taxon>
    </lineage>
</organism>
<dbReference type="AlphaFoldDB" id="A0A813R6A1"/>
<dbReference type="SUPFAM" id="SSF53383">
    <property type="entry name" value="PLP-dependent transferases"/>
    <property type="match status" value="1"/>
</dbReference>
<keyword evidence="4" id="KW-0808">Transferase</keyword>
<dbReference type="InterPro" id="IPR005814">
    <property type="entry name" value="Aminotrans_3"/>
</dbReference>
<dbReference type="GO" id="GO:0030170">
    <property type="term" value="F:pyridoxal phosphate binding"/>
    <property type="evidence" value="ECO:0007669"/>
    <property type="project" value="InterPro"/>
</dbReference>
<comment type="similarity">
    <text evidence="2">Belongs to the class-III pyridoxal-phosphate-dependent aminotransferase family.</text>
</comment>
<dbReference type="InterPro" id="IPR015422">
    <property type="entry name" value="PyrdxlP-dep_Trfase_small"/>
</dbReference>
<evidence type="ECO:0000313" key="7">
    <source>
        <dbReference type="Proteomes" id="UP000663870"/>
    </source>
</evidence>
<dbReference type="GO" id="GO:0005739">
    <property type="term" value="C:mitochondrion"/>
    <property type="evidence" value="ECO:0007669"/>
    <property type="project" value="TreeGrafter"/>
</dbReference>
<evidence type="ECO:0000313" key="6">
    <source>
        <dbReference type="EMBL" id="CAF0779251.1"/>
    </source>
</evidence>
<evidence type="ECO:0000256" key="5">
    <source>
        <dbReference type="ARBA" id="ARBA00022898"/>
    </source>
</evidence>
<keyword evidence="7" id="KW-1185">Reference proteome</keyword>
<accession>A0A813R6A1</accession>
<dbReference type="Pfam" id="PF00202">
    <property type="entry name" value="Aminotran_3"/>
    <property type="match status" value="1"/>
</dbReference>
<dbReference type="PANTHER" id="PTHR43206">
    <property type="entry name" value="AMINOTRANSFERASE"/>
    <property type="match status" value="1"/>
</dbReference>
<dbReference type="GO" id="GO:0008483">
    <property type="term" value="F:transaminase activity"/>
    <property type="evidence" value="ECO:0007669"/>
    <property type="project" value="UniProtKB-KW"/>
</dbReference>
<dbReference type="Proteomes" id="UP000663870">
    <property type="component" value="Unassembled WGS sequence"/>
</dbReference>
<dbReference type="Gene3D" id="3.90.1150.10">
    <property type="entry name" value="Aspartate Aminotransferase, domain 1"/>
    <property type="match status" value="1"/>
</dbReference>